<keyword evidence="1" id="KW-0812">Transmembrane</keyword>
<feature type="transmembrane region" description="Helical" evidence="1">
    <location>
        <begin position="66"/>
        <end position="86"/>
    </location>
</feature>
<protein>
    <submittedName>
        <fullName evidence="2">Uncharacterized protein</fullName>
    </submittedName>
</protein>
<dbReference type="Proteomes" id="UP000054047">
    <property type="component" value="Unassembled WGS sequence"/>
</dbReference>
<dbReference type="AlphaFoldDB" id="A0A0C2CU73"/>
<evidence type="ECO:0000313" key="2">
    <source>
        <dbReference type="EMBL" id="KIH60448.1"/>
    </source>
</evidence>
<reference evidence="2 3" key="1">
    <citation type="submission" date="2013-12" db="EMBL/GenBank/DDBJ databases">
        <title>Draft genome of the parsitic nematode Ancylostoma duodenale.</title>
        <authorList>
            <person name="Mitreva M."/>
        </authorList>
    </citation>
    <scope>NUCLEOTIDE SEQUENCE [LARGE SCALE GENOMIC DNA]</scope>
    <source>
        <strain evidence="2 3">Zhejiang</strain>
    </source>
</reference>
<evidence type="ECO:0000256" key="1">
    <source>
        <dbReference type="SAM" id="Phobius"/>
    </source>
</evidence>
<proteinExistence type="predicted"/>
<keyword evidence="3" id="KW-1185">Reference proteome</keyword>
<name>A0A0C2CU73_9BILA</name>
<dbReference type="EMBL" id="KN730956">
    <property type="protein sequence ID" value="KIH60448.1"/>
    <property type="molecule type" value="Genomic_DNA"/>
</dbReference>
<evidence type="ECO:0000313" key="3">
    <source>
        <dbReference type="Proteomes" id="UP000054047"/>
    </source>
</evidence>
<sequence>MDSAPGYNLLLSTVVPARVVCRENLARFRDKLLHRRNLSRIASFVPILTWLPQYDWAHSFFGDLSGGLTMAWCIFQGGFAVLSLMTHTAIQKVMMKTAISYNATSYVNHTLEDYEADNGTIV</sequence>
<gene>
    <name evidence="2" type="ORF">ANCDUO_09305</name>
</gene>
<accession>A0A0C2CU73</accession>
<dbReference type="OrthoDB" id="5847125at2759"/>
<keyword evidence="1" id="KW-1133">Transmembrane helix</keyword>
<organism evidence="2 3">
    <name type="scientific">Ancylostoma duodenale</name>
    <dbReference type="NCBI Taxonomy" id="51022"/>
    <lineage>
        <taxon>Eukaryota</taxon>
        <taxon>Metazoa</taxon>
        <taxon>Ecdysozoa</taxon>
        <taxon>Nematoda</taxon>
        <taxon>Chromadorea</taxon>
        <taxon>Rhabditida</taxon>
        <taxon>Rhabditina</taxon>
        <taxon>Rhabditomorpha</taxon>
        <taxon>Strongyloidea</taxon>
        <taxon>Ancylostomatidae</taxon>
        <taxon>Ancylostomatinae</taxon>
        <taxon>Ancylostoma</taxon>
    </lineage>
</organism>
<keyword evidence="1" id="KW-0472">Membrane</keyword>